<accession>A0AA48K9X9</accession>
<dbReference type="RefSeq" id="WP_316415684.1">
    <property type="nucleotide sequence ID" value="NZ_AP027080.1"/>
</dbReference>
<evidence type="ECO:0000256" key="2">
    <source>
        <dbReference type="ARBA" id="ARBA00024446"/>
    </source>
</evidence>
<comment type="similarity">
    <text evidence="3">Belongs to the bacterial microcompartments protein family.</text>
</comment>
<organism evidence="5 6">
    <name type="scientific">Mesoterricola silvestris</name>
    <dbReference type="NCBI Taxonomy" id="2927979"/>
    <lineage>
        <taxon>Bacteria</taxon>
        <taxon>Pseudomonadati</taxon>
        <taxon>Acidobacteriota</taxon>
        <taxon>Holophagae</taxon>
        <taxon>Holophagales</taxon>
        <taxon>Holophagaceae</taxon>
        <taxon>Mesoterricola</taxon>
    </lineage>
</organism>
<evidence type="ECO:0000256" key="1">
    <source>
        <dbReference type="ARBA" id="ARBA00024322"/>
    </source>
</evidence>
<sequence length="198" mass="21189">MATANPNLVPTLGILELSSIAKGLQVADLMLKKAEVRLLKAGPVGAGKFMIHLTGMEADLLEAVEEGHLHSDPFLVSWTYIPNLHPQVLAALQKEKSVELHTDAVGIVEGQALAALVQAADRAVKTTAVRLLELTYNLDLGGKGYFTFTGDLSEVEAALASAEELLREEAAFVHSEILARPHDIIQGLVLEGLESSCF</sequence>
<dbReference type="Proteomes" id="UP001238179">
    <property type="component" value="Chromosome"/>
</dbReference>
<dbReference type="GO" id="GO:0031469">
    <property type="term" value="C:bacterial microcompartment"/>
    <property type="evidence" value="ECO:0007669"/>
    <property type="project" value="UniProtKB-SubCell"/>
</dbReference>
<dbReference type="Gene3D" id="3.30.70.1710">
    <property type="match status" value="2"/>
</dbReference>
<dbReference type="PIRSF" id="PIRSF034834">
    <property type="entry name" value="PduT"/>
    <property type="match status" value="1"/>
</dbReference>
<protein>
    <submittedName>
        <fullName evidence="5">Propanediol utilization: polyhedral bodies pduT</fullName>
    </submittedName>
</protein>
<dbReference type="InterPro" id="IPR044872">
    <property type="entry name" value="CcmK/CsoS1_BMC"/>
</dbReference>
<dbReference type="AlphaFoldDB" id="A0AA48K9X9"/>
<dbReference type="SMART" id="SM00877">
    <property type="entry name" value="BMC"/>
    <property type="match status" value="2"/>
</dbReference>
<dbReference type="PANTHER" id="PTHR33941">
    <property type="entry name" value="PROPANEDIOL UTILIZATION PROTEIN PDUA"/>
    <property type="match status" value="1"/>
</dbReference>
<dbReference type="InterPro" id="IPR037233">
    <property type="entry name" value="CcmK-like_sf"/>
</dbReference>
<evidence type="ECO:0000256" key="3">
    <source>
        <dbReference type="PROSITE-ProRule" id="PRU01278"/>
    </source>
</evidence>
<evidence type="ECO:0000313" key="6">
    <source>
        <dbReference type="Proteomes" id="UP001238179"/>
    </source>
</evidence>
<dbReference type="EMBL" id="AP027080">
    <property type="protein sequence ID" value="BDU72772.1"/>
    <property type="molecule type" value="Genomic_DNA"/>
</dbReference>
<gene>
    <name evidence="5" type="primary">pduT</name>
    <name evidence="5" type="ORF">METEAL_19460</name>
</gene>
<dbReference type="CDD" id="cd07054">
    <property type="entry name" value="BMC_PduT_repeat2"/>
    <property type="match status" value="1"/>
</dbReference>
<dbReference type="InterPro" id="IPR050575">
    <property type="entry name" value="BMC_shell"/>
</dbReference>
<proteinExistence type="inferred from homology"/>
<name>A0AA48K9X9_9BACT</name>
<dbReference type="PANTHER" id="PTHR33941:SF11">
    <property type="entry name" value="BACTERIAL MICROCOMPARTMENT SHELL PROTEIN PDUJ"/>
    <property type="match status" value="1"/>
</dbReference>
<dbReference type="Pfam" id="PF00936">
    <property type="entry name" value="BMC"/>
    <property type="match status" value="2"/>
</dbReference>
<dbReference type="SUPFAM" id="SSF143414">
    <property type="entry name" value="CcmK-like"/>
    <property type="match status" value="2"/>
</dbReference>
<dbReference type="InterPro" id="IPR011238">
    <property type="entry name" value="Micro_shell_prot_PduT"/>
</dbReference>
<keyword evidence="2" id="KW-1283">Bacterial microcompartment</keyword>
<evidence type="ECO:0000313" key="5">
    <source>
        <dbReference type="EMBL" id="BDU72772.1"/>
    </source>
</evidence>
<dbReference type="PROSITE" id="PS51930">
    <property type="entry name" value="BMC_2"/>
    <property type="match status" value="2"/>
</dbReference>
<dbReference type="KEGG" id="msil:METEAL_19460"/>
<comment type="subcellular location">
    <subcellularLocation>
        <location evidence="1">Bacterial microcompartment</location>
    </subcellularLocation>
</comment>
<dbReference type="InterPro" id="IPR000249">
    <property type="entry name" value="BMC_dom"/>
</dbReference>
<feature type="domain" description="BMC" evidence="4">
    <location>
        <begin position="11"/>
        <end position="93"/>
    </location>
</feature>
<reference evidence="6" key="1">
    <citation type="journal article" date="2023" name="Int. J. Syst. Evol. Microbiol.">
        <title>Mesoterricola silvestris gen. nov., sp. nov., Mesoterricola sediminis sp. nov., Geothrix oryzae sp. nov., Geothrix edaphica sp. nov., Geothrix rubra sp. nov., and Geothrix limicola sp. nov., six novel members of Acidobacteriota isolated from soils.</title>
        <authorList>
            <person name="Itoh H."/>
            <person name="Sugisawa Y."/>
            <person name="Mise K."/>
            <person name="Xu Z."/>
            <person name="Kuniyasu M."/>
            <person name="Ushijima N."/>
            <person name="Kawano K."/>
            <person name="Kobayashi E."/>
            <person name="Shiratori Y."/>
            <person name="Masuda Y."/>
            <person name="Senoo K."/>
        </authorList>
    </citation>
    <scope>NUCLEOTIDE SEQUENCE [LARGE SCALE GENOMIC DNA]</scope>
    <source>
        <strain evidence="6">W79</strain>
    </source>
</reference>
<evidence type="ECO:0000259" key="4">
    <source>
        <dbReference type="PROSITE" id="PS51930"/>
    </source>
</evidence>
<feature type="domain" description="BMC" evidence="4">
    <location>
        <begin position="104"/>
        <end position="190"/>
    </location>
</feature>
<keyword evidence="6" id="KW-1185">Reference proteome</keyword>